<dbReference type="Gene3D" id="2.60.40.10">
    <property type="entry name" value="Immunoglobulins"/>
    <property type="match status" value="3"/>
</dbReference>
<dbReference type="AlphaFoldDB" id="A0A8C2D7N1"/>
<keyword evidence="1" id="KW-0472">Membrane</keyword>
<dbReference type="Proteomes" id="UP000694701">
    <property type="component" value="Unplaced"/>
</dbReference>
<reference evidence="3" key="1">
    <citation type="submission" date="2025-08" db="UniProtKB">
        <authorList>
            <consortium name="Ensembl"/>
        </authorList>
    </citation>
    <scope>IDENTIFICATION</scope>
</reference>
<keyword evidence="1" id="KW-0812">Transmembrane</keyword>
<feature type="transmembrane region" description="Helical" evidence="1">
    <location>
        <begin position="6"/>
        <end position="27"/>
    </location>
</feature>
<dbReference type="Ensembl" id="ENSCCRT00020021248.1">
    <property type="protein sequence ID" value="ENSCCRP00020019327.1"/>
    <property type="gene ID" value="ENSCCRG00020009150.1"/>
</dbReference>
<keyword evidence="1" id="KW-1133">Transmembrane helix</keyword>
<feature type="domain" description="Immunoglobulin" evidence="2">
    <location>
        <begin position="266"/>
        <end position="364"/>
    </location>
</feature>
<dbReference type="SMART" id="SM00409">
    <property type="entry name" value="IG"/>
    <property type="match status" value="3"/>
</dbReference>
<name>A0A8C2D7N1_CYPCA</name>
<dbReference type="InterPro" id="IPR013098">
    <property type="entry name" value="Ig_I-set"/>
</dbReference>
<sequence length="372" mass="42362">MFLFVVSHYVPYLIHSSLMLCSLFVVFSRKILQQLLVCVSGVSAAERDEMKRKSVKEGETVTLDTYVINKPDNLMWHFNEIVITGDQCKICTDVQCEYSDERFRDRLKLDHQTGSLTITNITITDSGDYTLYIISSSFIQRTVSVTVTGVSAAERDEMKRKSVKEGETVTLDTYVINKPDNLMWHFNEIVITGDQCKICTDVQCEYSDERFRDRLKLDHQTGSLTITNITITDSGDYTLYIISSSFIQRTVSVTVTGVSAAERDEMKRKSVKEGETVTLDTYVINKPDNLMWHFNEIVITGDQCKICTDVQCEYSDERFRDRLKLDHQTGSLTITNITITDSGDYTLYIISSSFIQRTVSVTVTGESLCFKS</sequence>
<evidence type="ECO:0000313" key="4">
    <source>
        <dbReference type="Proteomes" id="UP000694701"/>
    </source>
</evidence>
<dbReference type="PANTHER" id="PTHR21063:SF4">
    <property type="entry name" value="CD48 ANTIGEN-RELATED"/>
    <property type="match status" value="1"/>
</dbReference>
<dbReference type="InterPro" id="IPR036179">
    <property type="entry name" value="Ig-like_dom_sf"/>
</dbReference>
<proteinExistence type="predicted"/>
<organism evidence="3 4">
    <name type="scientific">Cyprinus carpio</name>
    <name type="common">Common carp</name>
    <dbReference type="NCBI Taxonomy" id="7962"/>
    <lineage>
        <taxon>Eukaryota</taxon>
        <taxon>Metazoa</taxon>
        <taxon>Chordata</taxon>
        <taxon>Craniata</taxon>
        <taxon>Vertebrata</taxon>
        <taxon>Euteleostomi</taxon>
        <taxon>Actinopterygii</taxon>
        <taxon>Neopterygii</taxon>
        <taxon>Teleostei</taxon>
        <taxon>Ostariophysi</taxon>
        <taxon>Cypriniformes</taxon>
        <taxon>Cyprinidae</taxon>
        <taxon>Cyprininae</taxon>
        <taxon>Cyprinus</taxon>
    </lineage>
</organism>
<evidence type="ECO:0000259" key="2">
    <source>
        <dbReference type="SMART" id="SM00409"/>
    </source>
</evidence>
<dbReference type="InterPro" id="IPR003599">
    <property type="entry name" value="Ig_sub"/>
</dbReference>
<dbReference type="PANTHER" id="PTHR21063">
    <property type="entry name" value="LFA-3"/>
    <property type="match status" value="1"/>
</dbReference>
<dbReference type="SMART" id="SM00710">
    <property type="entry name" value="PbH1"/>
    <property type="match status" value="3"/>
</dbReference>
<accession>A0A8C2D7N1</accession>
<protein>
    <recommendedName>
        <fullName evidence="2">Immunoglobulin domain-containing protein</fullName>
    </recommendedName>
</protein>
<dbReference type="InterPro" id="IPR006626">
    <property type="entry name" value="PbH1"/>
</dbReference>
<evidence type="ECO:0000256" key="1">
    <source>
        <dbReference type="SAM" id="Phobius"/>
    </source>
</evidence>
<evidence type="ECO:0000313" key="3">
    <source>
        <dbReference type="Ensembl" id="ENSCCRP00020019327.1"/>
    </source>
</evidence>
<dbReference type="InterPro" id="IPR013783">
    <property type="entry name" value="Ig-like_fold"/>
</dbReference>
<feature type="domain" description="Immunoglobulin" evidence="2">
    <location>
        <begin position="158"/>
        <end position="256"/>
    </location>
</feature>
<feature type="domain" description="Immunoglobulin" evidence="2">
    <location>
        <begin position="50"/>
        <end position="148"/>
    </location>
</feature>
<dbReference type="Pfam" id="PF07679">
    <property type="entry name" value="I-set"/>
    <property type="match status" value="3"/>
</dbReference>
<dbReference type="SUPFAM" id="SSF48726">
    <property type="entry name" value="Immunoglobulin"/>
    <property type="match status" value="3"/>
</dbReference>